<proteinExistence type="predicted"/>
<keyword evidence="1" id="KW-0934">Plastid</keyword>
<reference evidence="1" key="2">
    <citation type="submission" date="2019-04" db="EMBL/GenBank/DDBJ databases">
        <authorList>
            <person name="Pasella M."/>
        </authorList>
    </citation>
    <scope>NUCLEOTIDE SEQUENCE</scope>
    <source>
        <strain evidence="1">HV6547_2</strain>
    </source>
</reference>
<accession>A0A4D6WUB9</accession>
<organism evidence="1">
    <name type="scientific">Centroceras clavulatum</name>
    <dbReference type="NCBI Taxonomy" id="159503"/>
    <lineage>
        <taxon>Eukaryota</taxon>
        <taxon>Rhodophyta</taxon>
        <taxon>Florideophyceae</taxon>
        <taxon>Rhodymeniophycidae</taxon>
        <taxon>Ceramiales</taxon>
        <taxon>Ceramiaceae</taxon>
        <taxon>Centroceras</taxon>
    </lineage>
</organism>
<dbReference type="EMBL" id="MK814618">
    <property type="protein sequence ID" value="QCI05155.1"/>
    <property type="molecule type" value="Genomic_DNA"/>
</dbReference>
<gene>
    <name evidence="1" type="primary">rnz</name>
</gene>
<geneLocation type="plastid" evidence="1"/>
<evidence type="ECO:0000313" key="1">
    <source>
        <dbReference type="EMBL" id="QCI05155.1"/>
    </source>
</evidence>
<dbReference type="Gene3D" id="3.60.15.10">
    <property type="entry name" value="Ribonuclease Z/Hydroxyacylglutathione hydrolase-like"/>
    <property type="match status" value="1"/>
</dbReference>
<sequence>MEYISLNYGFSIINCIKKSFILKLNQFKEIWLFNAYDGCQQFILQHDIKINQINKIIITDLKIDTIAGLLGIFSSLNLSNRNKPLHIYGPSGLAEYIDLGKKYSHTNFCYNIYMHVLTTGLIIDHSHYKIYVMIRSSFYELSILSHEKFGKFELNKATNFYLISGPLYGKLKQNFSFILPDGSIINGNDFTNSNYIGLKKNLFINKYHIRQSVESSKNSNKVIYEF</sequence>
<reference evidence="1" key="1">
    <citation type="journal article" date="2019" name="Mol. Phylogenet. Evol.">
        <title>Morphological evolution and classification of the red algal order Ceramiales inferred using plastid phylogenomics.</title>
        <authorList>
            <person name="Diaz-Tapia P."/>
            <person name="Pasella M.M."/>
            <person name="Verbruggen H."/>
            <person name="Maggs C.A."/>
        </authorList>
    </citation>
    <scope>NUCLEOTIDE SEQUENCE</scope>
    <source>
        <strain evidence="1">HV6547_2</strain>
    </source>
</reference>
<dbReference type="PANTHER" id="PTHR46018">
    <property type="entry name" value="ZINC PHOSPHODIESTERASE ELAC PROTEIN 1"/>
    <property type="match status" value="1"/>
</dbReference>
<protein>
    <submittedName>
        <fullName evidence="1">Ribonuclease Z</fullName>
    </submittedName>
</protein>
<dbReference type="AlphaFoldDB" id="A0A4D6WUB9"/>
<dbReference type="InterPro" id="IPR036866">
    <property type="entry name" value="RibonucZ/Hydroxyglut_hydro"/>
</dbReference>
<name>A0A4D6WUB9_9FLOR</name>
<dbReference type="GO" id="GO:0042781">
    <property type="term" value="F:3'-tRNA processing endoribonuclease activity"/>
    <property type="evidence" value="ECO:0007669"/>
    <property type="project" value="TreeGrafter"/>
</dbReference>
<dbReference type="SUPFAM" id="SSF56281">
    <property type="entry name" value="Metallo-hydrolase/oxidoreductase"/>
    <property type="match status" value="1"/>
</dbReference>
<dbReference type="PANTHER" id="PTHR46018:SF2">
    <property type="entry name" value="ZINC PHOSPHODIESTERASE ELAC PROTEIN 1"/>
    <property type="match status" value="1"/>
</dbReference>